<accession>A0A179V191</accession>
<name>A0A179V191_BLAGS</name>
<proteinExistence type="predicted"/>
<reference evidence="3" key="1">
    <citation type="journal article" date="2015" name="PLoS Genet.">
        <title>The dynamic genome and transcriptome of the human fungal pathogen Blastomyces and close relative Emmonsia.</title>
        <authorList>
            <person name="Munoz J.F."/>
            <person name="Gauthier G.M."/>
            <person name="Desjardins C.A."/>
            <person name="Gallo J.E."/>
            <person name="Holder J."/>
            <person name="Sullivan T.D."/>
            <person name="Marty A.J."/>
            <person name="Carmen J.C."/>
            <person name="Chen Z."/>
            <person name="Ding L."/>
            <person name="Gujja S."/>
            <person name="Magrini V."/>
            <person name="Misas E."/>
            <person name="Mitreva M."/>
            <person name="Priest M."/>
            <person name="Saif S."/>
            <person name="Whiston E.A."/>
            <person name="Young S."/>
            <person name="Zeng Q."/>
            <person name="Goldman W.E."/>
            <person name="Mardis E.R."/>
            <person name="Taylor J.W."/>
            <person name="McEwen J.G."/>
            <person name="Clay O.K."/>
            <person name="Klein B.S."/>
            <person name="Cuomo C.A."/>
        </authorList>
    </citation>
    <scope>NUCLEOTIDE SEQUENCE [LARGE SCALE GENOMIC DNA]</scope>
    <source>
        <strain evidence="3">SLH14081</strain>
    </source>
</reference>
<dbReference type="GeneID" id="42529457"/>
<dbReference type="KEGG" id="bgh:BDBG_17925"/>
<evidence type="ECO:0000256" key="1">
    <source>
        <dbReference type="SAM" id="SignalP"/>
    </source>
</evidence>
<dbReference type="Proteomes" id="UP000002038">
    <property type="component" value="Unassembled WGS sequence"/>
</dbReference>
<gene>
    <name evidence="2" type="ORF">BDBG_17925</name>
</gene>
<protein>
    <submittedName>
        <fullName evidence="2">Uncharacterized protein</fullName>
    </submittedName>
</protein>
<feature type="chain" id="PRO_5008107661" evidence="1">
    <location>
        <begin position="26"/>
        <end position="103"/>
    </location>
</feature>
<feature type="signal peptide" evidence="1">
    <location>
        <begin position="1"/>
        <end position="25"/>
    </location>
</feature>
<sequence>MQGTVVPALSSSLLVLTLPISVCSGLIIRRSIVVSVAGATYCTYRTAQEKRSLAEDVKYGVYEYPIMCCGVLIIQDKCIFFGGIQVQFNSDHGKQSKVSVVEF</sequence>
<dbReference type="RefSeq" id="XP_031581144.1">
    <property type="nucleotide sequence ID" value="XM_031725543.1"/>
</dbReference>
<dbReference type="VEuPathDB" id="FungiDB:BDBG_17925"/>
<evidence type="ECO:0000313" key="2">
    <source>
        <dbReference type="EMBL" id="OAT13850.1"/>
    </source>
</evidence>
<keyword evidence="1" id="KW-0732">Signal</keyword>
<keyword evidence="3" id="KW-1185">Reference proteome</keyword>
<dbReference type="EMBL" id="GG657479">
    <property type="protein sequence ID" value="OAT13850.1"/>
    <property type="molecule type" value="Genomic_DNA"/>
</dbReference>
<dbReference type="AlphaFoldDB" id="A0A179V191"/>
<organism evidence="2 3">
    <name type="scientific">Blastomyces gilchristii (strain SLH14081)</name>
    <name type="common">Blastomyces dermatitidis</name>
    <dbReference type="NCBI Taxonomy" id="559298"/>
    <lineage>
        <taxon>Eukaryota</taxon>
        <taxon>Fungi</taxon>
        <taxon>Dikarya</taxon>
        <taxon>Ascomycota</taxon>
        <taxon>Pezizomycotina</taxon>
        <taxon>Eurotiomycetes</taxon>
        <taxon>Eurotiomycetidae</taxon>
        <taxon>Onygenales</taxon>
        <taxon>Ajellomycetaceae</taxon>
        <taxon>Blastomyces</taxon>
    </lineage>
</organism>
<evidence type="ECO:0000313" key="3">
    <source>
        <dbReference type="Proteomes" id="UP000002038"/>
    </source>
</evidence>